<reference evidence="2" key="1">
    <citation type="journal article" date="2019" name="Sci. Rep.">
        <title>Draft genome of Tanacetum cinerariifolium, the natural source of mosquito coil.</title>
        <authorList>
            <person name="Yamashiro T."/>
            <person name="Shiraishi A."/>
            <person name="Satake H."/>
            <person name="Nakayama K."/>
        </authorList>
    </citation>
    <scope>NUCLEOTIDE SEQUENCE</scope>
</reference>
<dbReference type="AlphaFoldDB" id="A0A6L2P2Q9"/>
<dbReference type="GO" id="GO:0003677">
    <property type="term" value="F:DNA binding"/>
    <property type="evidence" value="ECO:0007669"/>
    <property type="project" value="UniProtKB-KW"/>
</dbReference>
<gene>
    <name evidence="2" type="ORF">Tci_064756</name>
</gene>
<feature type="region of interest" description="Disordered" evidence="1">
    <location>
        <begin position="207"/>
        <end position="241"/>
    </location>
</feature>
<protein>
    <submittedName>
        <fullName evidence="2">Replication protein A 70 kDa DNA-binding subunit B</fullName>
    </submittedName>
</protein>
<comment type="caution">
    <text evidence="2">The sequence shown here is derived from an EMBL/GenBank/DDBJ whole genome shotgun (WGS) entry which is preliminary data.</text>
</comment>
<feature type="compositionally biased region" description="Basic and acidic residues" evidence="1">
    <location>
        <begin position="219"/>
        <end position="232"/>
    </location>
</feature>
<accession>A0A6L2P2Q9</accession>
<name>A0A6L2P2Q9_TANCI</name>
<feature type="compositionally biased region" description="Polar residues" evidence="1">
    <location>
        <begin position="208"/>
        <end position="218"/>
    </location>
</feature>
<keyword evidence="2" id="KW-0238">DNA-binding</keyword>
<organism evidence="2">
    <name type="scientific">Tanacetum cinerariifolium</name>
    <name type="common">Dalmatian daisy</name>
    <name type="synonym">Chrysanthemum cinerariifolium</name>
    <dbReference type="NCBI Taxonomy" id="118510"/>
    <lineage>
        <taxon>Eukaryota</taxon>
        <taxon>Viridiplantae</taxon>
        <taxon>Streptophyta</taxon>
        <taxon>Embryophyta</taxon>
        <taxon>Tracheophyta</taxon>
        <taxon>Spermatophyta</taxon>
        <taxon>Magnoliopsida</taxon>
        <taxon>eudicotyledons</taxon>
        <taxon>Gunneridae</taxon>
        <taxon>Pentapetalae</taxon>
        <taxon>asterids</taxon>
        <taxon>campanulids</taxon>
        <taxon>Asterales</taxon>
        <taxon>Asteraceae</taxon>
        <taxon>Asteroideae</taxon>
        <taxon>Anthemideae</taxon>
        <taxon>Anthemidinae</taxon>
        <taxon>Tanacetum</taxon>
    </lineage>
</organism>
<evidence type="ECO:0000256" key="1">
    <source>
        <dbReference type="SAM" id="MobiDB-lite"/>
    </source>
</evidence>
<evidence type="ECO:0000313" key="2">
    <source>
        <dbReference type="EMBL" id="GEU92778.1"/>
    </source>
</evidence>
<dbReference type="EMBL" id="BKCJ010010708">
    <property type="protein sequence ID" value="GEU92778.1"/>
    <property type="molecule type" value="Genomic_DNA"/>
</dbReference>
<sequence length="241" mass="27547">MVVTMRTVILEDFEGARLECCFFYSWFDKFTKLYDKRDKSGIVVMILQLAKTYLECNQCGRSAKEVDDDQSSSSGKRAKNQKLWYCKVHKALTASGVGMRFKVIVPVIDDTRQHGENYDDYFLDELNVLVGKRLLFRFHYTDDHINNNNHVYQVKMSSQDEAMITMFKKDFIIEEPEVDMQTPVPSNANSSRFTNVDSIPFKLDETPKSSYVATQGNASHEDGDHNSMEIKSDAGGSGSRK</sequence>
<proteinExistence type="predicted"/>